<sequence length="90" mass="10302">MLKCICDSRINFISLCLRANIVSQTSTLVTSTASSFSSFNWFSSLDRQVVNCWCQKNIQFSFSIHRKIFTDPANNKSLKPHSPLIDRRLS</sequence>
<dbReference type="AlphaFoldDB" id="A0AAD8KPX4"/>
<reference evidence="1" key="1">
    <citation type="journal article" date="2023" name="bioRxiv">
        <title>Improved chromosome-level genome assembly for marigold (Tagetes erecta).</title>
        <authorList>
            <person name="Jiang F."/>
            <person name="Yuan L."/>
            <person name="Wang S."/>
            <person name="Wang H."/>
            <person name="Xu D."/>
            <person name="Wang A."/>
            <person name="Fan W."/>
        </authorList>
    </citation>
    <scope>NUCLEOTIDE SEQUENCE</scope>
    <source>
        <strain evidence="1">WSJ</strain>
        <tissue evidence="1">Leaf</tissue>
    </source>
</reference>
<proteinExistence type="predicted"/>
<keyword evidence="2" id="KW-1185">Reference proteome</keyword>
<comment type="caution">
    <text evidence="1">The sequence shown here is derived from an EMBL/GenBank/DDBJ whole genome shotgun (WGS) entry which is preliminary data.</text>
</comment>
<organism evidence="1 2">
    <name type="scientific">Tagetes erecta</name>
    <name type="common">African marigold</name>
    <dbReference type="NCBI Taxonomy" id="13708"/>
    <lineage>
        <taxon>Eukaryota</taxon>
        <taxon>Viridiplantae</taxon>
        <taxon>Streptophyta</taxon>
        <taxon>Embryophyta</taxon>
        <taxon>Tracheophyta</taxon>
        <taxon>Spermatophyta</taxon>
        <taxon>Magnoliopsida</taxon>
        <taxon>eudicotyledons</taxon>
        <taxon>Gunneridae</taxon>
        <taxon>Pentapetalae</taxon>
        <taxon>asterids</taxon>
        <taxon>campanulids</taxon>
        <taxon>Asterales</taxon>
        <taxon>Asteraceae</taxon>
        <taxon>Asteroideae</taxon>
        <taxon>Heliantheae alliance</taxon>
        <taxon>Tageteae</taxon>
        <taxon>Tagetes</taxon>
    </lineage>
</organism>
<gene>
    <name evidence="1" type="ORF">QVD17_18854</name>
</gene>
<accession>A0AAD8KPX4</accession>
<dbReference type="EMBL" id="JAUHHV010000005">
    <property type="protein sequence ID" value="KAK1423550.1"/>
    <property type="molecule type" value="Genomic_DNA"/>
</dbReference>
<evidence type="ECO:0000313" key="2">
    <source>
        <dbReference type="Proteomes" id="UP001229421"/>
    </source>
</evidence>
<dbReference type="Proteomes" id="UP001229421">
    <property type="component" value="Unassembled WGS sequence"/>
</dbReference>
<name>A0AAD8KPX4_TARER</name>
<evidence type="ECO:0000313" key="1">
    <source>
        <dbReference type="EMBL" id="KAK1423550.1"/>
    </source>
</evidence>
<protein>
    <submittedName>
        <fullName evidence="1">Uncharacterized protein</fullName>
    </submittedName>
</protein>